<evidence type="ECO:0000256" key="3">
    <source>
        <dbReference type="ARBA" id="ARBA00022692"/>
    </source>
</evidence>
<evidence type="ECO:0000256" key="9">
    <source>
        <dbReference type="SAM" id="MobiDB-lite"/>
    </source>
</evidence>
<comment type="subcellular location">
    <subcellularLocation>
        <location evidence="1">Membrane</location>
        <topology evidence="1">Multi-pass membrane protein</topology>
    </subcellularLocation>
</comment>
<evidence type="ECO:0000256" key="4">
    <source>
        <dbReference type="ARBA" id="ARBA00022989"/>
    </source>
</evidence>
<proteinExistence type="inferred from homology"/>
<dbReference type="AlphaFoldDB" id="A0A8S9UW69"/>
<evidence type="ECO:0000256" key="7">
    <source>
        <dbReference type="ARBA" id="ARBA00038298"/>
    </source>
</evidence>
<evidence type="ECO:0000259" key="10">
    <source>
        <dbReference type="Pfam" id="PF01529"/>
    </source>
</evidence>
<dbReference type="GO" id="GO:0005783">
    <property type="term" value="C:endoplasmic reticulum"/>
    <property type="evidence" value="ECO:0007669"/>
    <property type="project" value="TreeGrafter"/>
</dbReference>
<dbReference type="Pfam" id="PF01529">
    <property type="entry name" value="DHHC"/>
    <property type="match status" value="1"/>
</dbReference>
<organism evidence="11 12">
    <name type="scientific">Phytophthora infestans</name>
    <name type="common">Potato late blight agent</name>
    <name type="synonym">Botrytis infestans</name>
    <dbReference type="NCBI Taxonomy" id="4787"/>
    <lineage>
        <taxon>Eukaryota</taxon>
        <taxon>Sar</taxon>
        <taxon>Stramenopiles</taxon>
        <taxon>Oomycota</taxon>
        <taxon>Peronosporomycetes</taxon>
        <taxon>Peronosporales</taxon>
        <taxon>Peronosporaceae</taxon>
        <taxon>Phytophthora</taxon>
    </lineage>
</organism>
<evidence type="ECO:0000313" key="11">
    <source>
        <dbReference type="EMBL" id="KAF4144910.1"/>
    </source>
</evidence>
<dbReference type="GO" id="GO:0016020">
    <property type="term" value="C:membrane"/>
    <property type="evidence" value="ECO:0007669"/>
    <property type="project" value="UniProtKB-SubCell"/>
</dbReference>
<dbReference type="GO" id="GO:0005794">
    <property type="term" value="C:Golgi apparatus"/>
    <property type="evidence" value="ECO:0007669"/>
    <property type="project" value="TreeGrafter"/>
</dbReference>
<feature type="domain" description="Palmitoyltransferase DHHC" evidence="10">
    <location>
        <begin position="148"/>
        <end position="215"/>
    </location>
</feature>
<feature type="region of interest" description="Disordered" evidence="9">
    <location>
        <begin position="21"/>
        <end position="41"/>
    </location>
</feature>
<comment type="catalytic activity">
    <reaction evidence="8">
        <text>L-cysteinyl-[protein] + hexadecanoyl-CoA = S-hexadecanoyl-L-cysteinyl-[protein] + CoA</text>
        <dbReference type="Rhea" id="RHEA:36683"/>
        <dbReference type="Rhea" id="RHEA-COMP:10131"/>
        <dbReference type="Rhea" id="RHEA-COMP:11032"/>
        <dbReference type="ChEBI" id="CHEBI:29950"/>
        <dbReference type="ChEBI" id="CHEBI:57287"/>
        <dbReference type="ChEBI" id="CHEBI:57379"/>
        <dbReference type="ChEBI" id="CHEBI:74151"/>
        <dbReference type="EC" id="2.3.1.225"/>
    </reaction>
</comment>
<dbReference type="GO" id="GO:0006612">
    <property type="term" value="P:protein targeting to membrane"/>
    <property type="evidence" value="ECO:0007669"/>
    <property type="project" value="TreeGrafter"/>
</dbReference>
<feature type="transmembrane region" description="Helical" evidence="8">
    <location>
        <begin position="75"/>
        <end position="96"/>
    </location>
</feature>
<protein>
    <recommendedName>
        <fullName evidence="8">Palmitoyltransferase</fullName>
        <ecNumber evidence="8">2.3.1.225</ecNumber>
    </recommendedName>
</protein>
<keyword evidence="5 8" id="KW-0472">Membrane</keyword>
<evidence type="ECO:0000256" key="6">
    <source>
        <dbReference type="ARBA" id="ARBA00023315"/>
    </source>
</evidence>
<evidence type="ECO:0000256" key="2">
    <source>
        <dbReference type="ARBA" id="ARBA00022679"/>
    </source>
</evidence>
<evidence type="ECO:0000313" key="12">
    <source>
        <dbReference type="Proteomes" id="UP000704712"/>
    </source>
</evidence>
<comment type="similarity">
    <text evidence="7">Belongs to the DHHC palmitoyltransferase family. PFA5 subfamily.</text>
</comment>
<feature type="transmembrane region" description="Helical" evidence="8">
    <location>
        <begin position="103"/>
        <end position="122"/>
    </location>
</feature>
<comment type="caution">
    <text evidence="11">The sequence shown here is derived from an EMBL/GenBank/DDBJ whole genome shotgun (WGS) entry which is preliminary data.</text>
</comment>
<feature type="transmembrane region" description="Helical" evidence="8">
    <location>
        <begin position="191"/>
        <end position="216"/>
    </location>
</feature>
<accession>A0A8S9UW69</accession>
<dbReference type="PANTHER" id="PTHR22883:SF23">
    <property type="entry name" value="PALMITOYLTRANSFERASE ZDHHC6"/>
    <property type="match status" value="1"/>
</dbReference>
<name>A0A8S9UW69_PHYIN</name>
<dbReference type="PROSITE" id="PS50216">
    <property type="entry name" value="DHHC"/>
    <property type="match status" value="1"/>
</dbReference>
<evidence type="ECO:0000256" key="8">
    <source>
        <dbReference type="RuleBase" id="RU079119"/>
    </source>
</evidence>
<reference evidence="11" key="1">
    <citation type="submission" date="2020-03" db="EMBL/GenBank/DDBJ databases">
        <title>Hybrid Assembly of Korean Phytophthora infestans isolates.</title>
        <authorList>
            <person name="Prokchorchik M."/>
            <person name="Lee Y."/>
            <person name="Seo J."/>
            <person name="Cho J.-H."/>
            <person name="Park Y.-E."/>
            <person name="Jang D.-C."/>
            <person name="Im J.-S."/>
            <person name="Choi J.-G."/>
            <person name="Park H.-J."/>
            <person name="Lee G.-B."/>
            <person name="Lee Y.-G."/>
            <person name="Hong S.-Y."/>
            <person name="Cho K."/>
            <person name="Sohn K.H."/>
        </authorList>
    </citation>
    <scope>NUCLEOTIDE SEQUENCE</scope>
    <source>
        <strain evidence="11">KR_2_A2</strain>
    </source>
</reference>
<dbReference type="EC" id="2.3.1.225" evidence="8"/>
<dbReference type="Proteomes" id="UP000704712">
    <property type="component" value="Unassembled WGS sequence"/>
</dbReference>
<dbReference type="InterPro" id="IPR039859">
    <property type="entry name" value="PFA4/ZDH16/20/ERF2-like"/>
</dbReference>
<comment type="domain">
    <text evidence="8">The DHHC domain is required for palmitoyltransferase activity.</text>
</comment>
<evidence type="ECO:0000256" key="5">
    <source>
        <dbReference type="ARBA" id="ARBA00023136"/>
    </source>
</evidence>
<keyword evidence="3 8" id="KW-0812">Transmembrane</keyword>
<keyword evidence="4 8" id="KW-1133">Transmembrane helix</keyword>
<dbReference type="PANTHER" id="PTHR22883">
    <property type="entry name" value="ZINC FINGER DHHC DOMAIN CONTAINING PROTEIN"/>
    <property type="match status" value="1"/>
</dbReference>
<gene>
    <name evidence="11" type="ORF">GN958_ATG05894</name>
</gene>
<sequence>MPAPHSCAPQHRTTNISNMPELSAQQGEEAEPTAKYSTSPPRVNGRCCVRFGRTRVLCSVSDRYGYFPTTCHVGPHWGCMLVTYCLAIGPAFFFFADDMILGLKVALLVSICLTTISFTMVACSDPGVVFQDLEVANDLHGDIETGIICAQCEVRRPLNASHCSDCGVCVRELDHHCPWTGKCVGERTIKWFYVFLTFISLHCMLIGAVCLVTFVAR</sequence>
<evidence type="ECO:0000256" key="1">
    <source>
        <dbReference type="ARBA" id="ARBA00004141"/>
    </source>
</evidence>
<dbReference type="EMBL" id="JAACNO010000789">
    <property type="protein sequence ID" value="KAF4144910.1"/>
    <property type="molecule type" value="Genomic_DNA"/>
</dbReference>
<keyword evidence="2 8" id="KW-0808">Transferase</keyword>
<dbReference type="InterPro" id="IPR001594">
    <property type="entry name" value="Palmitoyltrfase_DHHC"/>
</dbReference>
<dbReference type="GO" id="GO:0019706">
    <property type="term" value="F:protein-cysteine S-palmitoyltransferase activity"/>
    <property type="evidence" value="ECO:0007669"/>
    <property type="project" value="UniProtKB-EC"/>
</dbReference>
<keyword evidence="6 8" id="KW-0012">Acyltransferase</keyword>